<protein>
    <submittedName>
        <fullName evidence="2">Uncharacterized protein</fullName>
    </submittedName>
</protein>
<sequence length="897" mass="98367">MLEELALKRKRGEGTPKRPECLSSDFDEDEEDRETEARVVKKRFPSGLGVPSTLRPTTFSSPSVGTNVQPSIFIKKPAVDWSSVPLGRSSSSMNTSQSRPTPAPASREISIEASKLINSDYAHHIFGGKQRTRRRRRHKPSNASYSDSKDRRSTQGLRHAGHAESHERTSISESELHALITLNEERALANSLHGSAPALSGNGESHEEYDTEASESDSEDSDASYSSFPPDDDRSMISNATRRDERDDENDENVLISPMPPPDPPKDDIPTTPDDPEKRMPNVPLSLVCPQWPRSLPKAGRVRSDGPPRYYPTREAEKAEATMASLITKSFEAQDTYDRINEIISAGAADSMELSGHPVDPQTNPATTSKILEPVSPEALEATHPSNPQRGAADQEELQDSSRKTSPVPTPSHSEAMSDCVSSDRTLGPRCSERRKTALPSSLQVTLPHHSKHDLQLGDVSSPLDSVSRRSLAEFSDANTYRHLSTMQADALKEQRVAAKSTKRAPPLQENEPNKYESVVHCEPETGPRSEYPMVSSTQNQPPLLSVEVHQGLSVKLVVILRDKRQSDLPPVRLKTTLPTLPKVDDEDPLEVSTRSLTSAIQNTPSKVIGSGRLFCEIPDPETGEIFRQAILLIRKNEVTECPEGDTVEVPASKRLNIIIEPLPTGSENITVGSSGPTTSDHSDRSPPQMPLTIKSDAPCQLPARNESCEPILVDEEPGLSKSMPVQPQVQVTSEASGKSGTTLDDKGDATVQVGLYVRRIIAQRYPFFATFQRMKGFIKTNEQAVECLRFFDAMVKEFAGQSVPLNEPEIKAIKGKRPSKITKAAVLSACGRKTSWASDCKITLELLDQFGPNGKYPSAEVKKLLGETSGGISAFMHEMKRIQKEHKAHSTNLPGS</sequence>
<gene>
    <name evidence="2" type="ORF">SISNIDRAFT_480999</name>
</gene>
<feature type="compositionally biased region" description="Basic and acidic residues" evidence="1">
    <location>
        <begin position="512"/>
        <end position="528"/>
    </location>
</feature>
<keyword evidence="3" id="KW-1185">Reference proteome</keyword>
<feature type="compositionally biased region" description="Acidic residues" evidence="1">
    <location>
        <begin position="25"/>
        <end position="34"/>
    </location>
</feature>
<organism evidence="2 3">
    <name type="scientific">Sistotremastrum niveocremeum HHB9708</name>
    <dbReference type="NCBI Taxonomy" id="1314777"/>
    <lineage>
        <taxon>Eukaryota</taxon>
        <taxon>Fungi</taxon>
        <taxon>Dikarya</taxon>
        <taxon>Basidiomycota</taxon>
        <taxon>Agaricomycotina</taxon>
        <taxon>Agaricomycetes</taxon>
        <taxon>Sistotremastrales</taxon>
        <taxon>Sistotremastraceae</taxon>
        <taxon>Sertulicium</taxon>
        <taxon>Sertulicium niveocremeum</taxon>
    </lineage>
</organism>
<proteinExistence type="predicted"/>
<feature type="compositionally biased region" description="Low complexity" evidence="1">
    <location>
        <begin position="89"/>
        <end position="98"/>
    </location>
</feature>
<feature type="region of interest" description="Disordered" evidence="1">
    <location>
        <begin position="494"/>
        <end position="539"/>
    </location>
</feature>
<feature type="compositionally biased region" description="Basic residues" evidence="1">
    <location>
        <begin position="130"/>
        <end position="140"/>
    </location>
</feature>
<feature type="region of interest" description="Disordered" evidence="1">
    <location>
        <begin position="717"/>
        <end position="745"/>
    </location>
</feature>
<dbReference type="AlphaFoldDB" id="A0A164ZYF8"/>
<reference evidence="2 3" key="1">
    <citation type="journal article" date="2016" name="Mol. Biol. Evol.">
        <title>Comparative Genomics of Early-Diverging Mushroom-Forming Fungi Provides Insights into the Origins of Lignocellulose Decay Capabilities.</title>
        <authorList>
            <person name="Nagy L.G."/>
            <person name="Riley R."/>
            <person name="Tritt A."/>
            <person name="Adam C."/>
            <person name="Daum C."/>
            <person name="Floudas D."/>
            <person name="Sun H."/>
            <person name="Yadav J.S."/>
            <person name="Pangilinan J."/>
            <person name="Larsson K.H."/>
            <person name="Matsuura K."/>
            <person name="Barry K."/>
            <person name="Labutti K."/>
            <person name="Kuo R."/>
            <person name="Ohm R.A."/>
            <person name="Bhattacharya S.S."/>
            <person name="Shirouzu T."/>
            <person name="Yoshinaga Y."/>
            <person name="Martin F.M."/>
            <person name="Grigoriev I.V."/>
            <person name="Hibbett D.S."/>
        </authorList>
    </citation>
    <scope>NUCLEOTIDE SEQUENCE [LARGE SCALE GENOMIC DNA]</scope>
    <source>
        <strain evidence="2 3">HHB9708</strain>
    </source>
</reference>
<feature type="compositionally biased region" description="Basic and acidic residues" evidence="1">
    <location>
        <begin position="161"/>
        <end position="173"/>
    </location>
</feature>
<feature type="compositionally biased region" description="Basic and acidic residues" evidence="1">
    <location>
        <begin position="264"/>
        <end position="280"/>
    </location>
</feature>
<feature type="compositionally biased region" description="Acidic residues" evidence="1">
    <location>
        <begin position="207"/>
        <end position="222"/>
    </location>
</feature>
<feature type="compositionally biased region" description="Polar residues" evidence="1">
    <location>
        <begin position="724"/>
        <end position="743"/>
    </location>
</feature>
<evidence type="ECO:0000313" key="3">
    <source>
        <dbReference type="Proteomes" id="UP000076722"/>
    </source>
</evidence>
<feature type="region of interest" description="Disordered" evidence="1">
    <location>
        <begin position="665"/>
        <end position="696"/>
    </location>
</feature>
<feature type="region of interest" description="Disordered" evidence="1">
    <location>
        <begin position="1"/>
        <end position="68"/>
    </location>
</feature>
<dbReference type="EMBL" id="KV419395">
    <property type="protein sequence ID" value="KZS98234.1"/>
    <property type="molecule type" value="Genomic_DNA"/>
</dbReference>
<evidence type="ECO:0000256" key="1">
    <source>
        <dbReference type="SAM" id="MobiDB-lite"/>
    </source>
</evidence>
<dbReference type="Proteomes" id="UP000076722">
    <property type="component" value="Unassembled WGS sequence"/>
</dbReference>
<feature type="compositionally biased region" description="Basic and acidic residues" evidence="1">
    <location>
        <begin position="302"/>
        <end position="318"/>
    </location>
</feature>
<feature type="compositionally biased region" description="Polar residues" evidence="1">
    <location>
        <begin position="404"/>
        <end position="425"/>
    </location>
</feature>
<feature type="compositionally biased region" description="Basic and acidic residues" evidence="1">
    <location>
        <begin position="231"/>
        <end position="245"/>
    </location>
</feature>
<feature type="region of interest" description="Disordered" evidence="1">
    <location>
        <begin position="380"/>
        <end position="460"/>
    </location>
</feature>
<feature type="region of interest" description="Disordered" evidence="1">
    <location>
        <begin position="120"/>
        <end position="173"/>
    </location>
</feature>
<feature type="compositionally biased region" description="Polar residues" evidence="1">
    <location>
        <begin position="666"/>
        <end position="680"/>
    </location>
</feature>
<accession>A0A164ZYF8</accession>
<feature type="region of interest" description="Disordered" evidence="1">
    <location>
        <begin position="191"/>
        <end position="318"/>
    </location>
</feature>
<feature type="compositionally biased region" description="Polar residues" evidence="1">
    <location>
        <begin position="54"/>
        <end position="68"/>
    </location>
</feature>
<evidence type="ECO:0000313" key="2">
    <source>
        <dbReference type="EMBL" id="KZS98234.1"/>
    </source>
</evidence>
<name>A0A164ZYF8_9AGAM</name>
<feature type="region of interest" description="Disordered" evidence="1">
    <location>
        <begin position="83"/>
        <end position="108"/>
    </location>
</feature>